<dbReference type="Proteomes" id="UP000433577">
    <property type="component" value="Chromosome 3"/>
</dbReference>
<evidence type="ECO:0000313" key="3">
    <source>
        <dbReference type="Proteomes" id="UP000433577"/>
    </source>
</evidence>
<evidence type="ECO:0000256" key="1">
    <source>
        <dbReference type="ARBA" id="ARBA00006484"/>
    </source>
</evidence>
<dbReference type="Pfam" id="PF13561">
    <property type="entry name" value="adh_short_C2"/>
    <property type="match status" value="1"/>
</dbReference>
<dbReference type="OrthoDB" id="196630at2"/>
<dbReference type="PRINTS" id="PR00080">
    <property type="entry name" value="SDRFAMILY"/>
</dbReference>
<protein>
    <submittedName>
        <fullName evidence="2">SDR family oxidoreductase</fullName>
    </submittedName>
</protein>
<proteinExistence type="inferred from homology"/>
<dbReference type="RefSeq" id="WP_158955569.1">
    <property type="nucleotide sequence ID" value="NZ_CP046915.1"/>
</dbReference>
<keyword evidence="3" id="KW-1185">Reference proteome</keyword>
<dbReference type="CDD" id="cd05233">
    <property type="entry name" value="SDR_c"/>
    <property type="match status" value="1"/>
</dbReference>
<reference evidence="2 3" key="1">
    <citation type="submission" date="2019-12" db="EMBL/GenBank/DDBJ databases">
        <title>Paraburkholderia acidiphila 7Q-K02 sp. nov and Paraburkholderia acidisoli DHF22 sp. nov., two strains isolated from forest soil.</title>
        <authorList>
            <person name="Gao Z."/>
            <person name="Qiu L."/>
        </authorList>
    </citation>
    <scope>NUCLEOTIDE SEQUENCE [LARGE SCALE GENOMIC DNA]</scope>
    <source>
        <strain evidence="2 3">DHF22</strain>
    </source>
</reference>
<dbReference type="PANTHER" id="PTHR42760:SF40">
    <property type="entry name" value="3-OXOACYL-[ACYL-CARRIER-PROTEIN] REDUCTASE, CHLOROPLASTIC"/>
    <property type="match status" value="1"/>
</dbReference>
<evidence type="ECO:0000313" key="2">
    <source>
        <dbReference type="EMBL" id="QGZ65286.1"/>
    </source>
</evidence>
<dbReference type="GO" id="GO:0016616">
    <property type="term" value="F:oxidoreductase activity, acting on the CH-OH group of donors, NAD or NADP as acceptor"/>
    <property type="evidence" value="ECO:0007669"/>
    <property type="project" value="TreeGrafter"/>
</dbReference>
<dbReference type="PRINTS" id="PR00081">
    <property type="entry name" value="GDHRDH"/>
</dbReference>
<dbReference type="InterPro" id="IPR002347">
    <property type="entry name" value="SDR_fam"/>
</dbReference>
<comment type="similarity">
    <text evidence="1">Belongs to the short-chain dehydrogenases/reductases (SDR) family.</text>
</comment>
<gene>
    <name evidence="2" type="ORF">FAZ98_26305</name>
</gene>
<dbReference type="EMBL" id="CP046915">
    <property type="protein sequence ID" value="QGZ65286.1"/>
    <property type="molecule type" value="Genomic_DNA"/>
</dbReference>
<sequence length="267" mass="27783">MKLNGKVAVVTGGARGLGRAYALRLAQLGADIVVVDIDLDAAREFGETLSAASVMDEVKAIGRRSMGIAADLTDRAQVDAMVQTAIAEFGRIDLLVNNAGGALTPAERSAASEIPEADTRFLMDLNYMSAVFCCQAVAPVMKRQEAGVIVNTSAQSGITTYKGGKLSGYGASKAAVTTYTRYLAAELGPFGIRANCISPGVMMTARIAAKAVERGVGTADEMAAIPLRRFGVAEDCANVLEFLATDLSQYVTGQVISVCGGAVLTPY</sequence>
<dbReference type="SUPFAM" id="SSF51735">
    <property type="entry name" value="NAD(P)-binding Rossmann-fold domains"/>
    <property type="match status" value="1"/>
</dbReference>
<dbReference type="Gene3D" id="3.40.50.720">
    <property type="entry name" value="NAD(P)-binding Rossmann-like Domain"/>
    <property type="match status" value="1"/>
</dbReference>
<dbReference type="FunFam" id="3.40.50.720:FF:000084">
    <property type="entry name" value="Short-chain dehydrogenase reductase"/>
    <property type="match status" value="1"/>
</dbReference>
<organism evidence="2 3">
    <name type="scientific">Paraburkholderia acidisoli</name>
    <dbReference type="NCBI Taxonomy" id="2571748"/>
    <lineage>
        <taxon>Bacteria</taxon>
        <taxon>Pseudomonadati</taxon>
        <taxon>Pseudomonadota</taxon>
        <taxon>Betaproteobacteria</taxon>
        <taxon>Burkholderiales</taxon>
        <taxon>Burkholderiaceae</taxon>
        <taxon>Paraburkholderia</taxon>
    </lineage>
</organism>
<dbReference type="AlphaFoldDB" id="A0A7Z2JI39"/>
<dbReference type="InterPro" id="IPR036291">
    <property type="entry name" value="NAD(P)-bd_dom_sf"/>
</dbReference>
<dbReference type="KEGG" id="pacs:FAZ98_26305"/>
<dbReference type="PANTHER" id="PTHR42760">
    <property type="entry name" value="SHORT-CHAIN DEHYDROGENASES/REDUCTASES FAMILY MEMBER"/>
    <property type="match status" value="1"/>
</dbReference>
<name>A0A7Z2JI39_9BURK</name>
<accession>A0A7Z2JI39</accession>
<dbReference type="GO" id="GO:0030497">
    <property type="term" value="P:fatty acid elongation"/>
    <property type="evidence" value="ECO:0007669"/>
    <property type="project" value="TreeGrafter"/>
</dbReference>